<organism evidence="1 2">
    <name type="scientific">Pedobacter steynii</name>
    <dbReference type="NCBI Taxonomy" id="430522"/>
    <lineage>
        <taxon>Bacteria</taxon>
        <taxon>Pseudomonadati</taxon>
        <taxon>Bacteroidota</taxon>
        <taxon>Sphingobacteriia</taxon>
        <taxon>Sphingobacteriales</taxon>
        <taxon>Sphingobacteriaceae</taxon>
        <taxon>Pedobacter</taxon>
    </lineage>
</organism>
<sequence>MHGGASGIFIQITALKVIELKHLAFSYSLLIQKGEYSPFFNEQ</sequence>
<reference evidence="2" key="1">
    <citation type="submission" date="2016-10" db="EMBL/GenBank/DDBJ databases">
        <authorList>
            <person name="Varghese N."/>
            <person name="Submissions S."/>
        </authorList>
    </citation>
    <scope>NUCLEOTIDE SEQUENCE [LARGE SCALE GENOMIC DNA]</scope>
    <source>
        <strain evidence="2">DSM 19110</strain>
    </source>
</reference>
<evidence type="ECO:0000313" key="2">
    <source>
        <dbReference type="Proteomes" id="UP000183200"/>
    </source>
</evidence>
<keyword evidence="2" id="KW-1185">Reference proteome</keyword>
<gene>
    <name evidence="1" type="ORF">SAMN05421820_108214</name>
</gene>
<evidence type="ECO:0000313" key="1">
    <source>
        <dbReference type="EMBL" id="SDN61108.1"/>
    </source>
</evidence>
<dbReference type="EMBL" id="FNGY01000008">
    <property type="protein sequence ID" value="SDN61108.1"/>
    <property type="molecule type" value="Genomic_DNA"/>
</dbReference>
<protein>
    <submittedName>
        <fullName evidence="1">Uncharacterized protein</fullName>
    </submittedName>
</protein>
<dbReference type="Proteomes" id="UP000183200">
    <property type="component" value="Unassembled WGS sequence"/>
</dbReference>
<name>A0A1H0CT99_9SPHI</name>
<proteinExistence type="predicted"/>
<dbReference type="AlphaFoldDB" id="A0A1H0CT99"/>
<accession>A0A1H0CT99</accession>